<proteinExistence type="inferred from homology"/>
<comment type="catalytic activity">
    <reaction evidence="3">
        <text>Hydrolysis of (1-&gt;4)-beta-linkages between N-acetylmuramic acid and N-acetyl-D-glucosamine residues in a peptidoglycan and between N-acetyl-D-glucosamine residues in chitodextrins.</text>
        <dbReference type="EC" id="3.2.1.17"/>
    </reaction>
</comment>
<keyword evidence="1 3" id="KW-0929">Antimicrobial</keyword>
<keyword evidence="2 3" id="KW-0081">Bacteriolytic enzyme</keyword>
<dbReference type="GO" id="GO:0042742">
    <property type="term" value="P:defense response to bacterium"/>
    <property type="evidence" value="ECO:0007669"/>
    <property type="project" value="UniProtKB-KW"/>
</dbReference>
<reference evidence="4 5" key="1">
    <citation type="submission" date="2017-07" db="EMBL/GenBank/DDBJ databases">
        <title>Complete genome sequence of Oryzomicrobium terrae TPP412.</title>
        <authorList>
            <person name="Chiu L.-W."/>
            <person name="Lo K.-J."/>
            <person name="Tsai Y.-M."/>
            <person name="Lin S.-S."/>
            <person name="Kuo C.-H."/>
            <person name="Liu C.-T."/>
        </authorList>
    </citation>
    <scope>NUCLEOTIDE SEQUENCE [LARGE SCALE GENOMIC DNA]</scope>
    <source>
        <strain evidence="4 5">TPP412</strain>
    </source>
</reference>
<accession>A0A5C1E794</accession>
<dbReference type="EMBL" id="CP022579">
    <property type="protein sequence ID" value="QEL64801.1"/>
    <property type="molecule type" value="Genomic_DNA"/>
</dbReference>
<evidence type="ECO:0000313" key="4">
    <source>
        <dbReference type="EMBL" id="QEL64801.1"/>
    </source>
</evidence>
<dbReference type="PANTHER" id="PTHR38107:SF3">
    <property type="entry name" value="LYSOZYME RRRD-RELATED"/>
    <property type="match status" value="1"/>
</dbReference>
<keyword evidence="3" id="KW-0326">Glycosidase</keyword>
<dbReference type="EC" id="3.2.1.17" evidence="3"/>
<dbReference type="Proteomes" id="UP000323671">
    <property type="component" value="Chromosome"/>
</dbReference>
<dbReference type="GO" id="GO:0016998">
    <property type="term" value="P:cell wall macromolecule catabolic process"/>
    <property type="evidence" value="ECO:0007669"/>
    <property type="project" value="InterPro"/>
</dbReference>
<evidence type="ECO:0000256" key="2">
    <source>
        <dbReference type="ARBA" id="ARBA00022638"/>
    </source>
</evidence>
<dbReference type="GO" id="GO:0031640">
    <property type="term" value="P:killing of cells of another organism"/>
    <property type="evidence" value="ECO:0007669"/>
    <property type="project" value="UniProtKB-KW"/>
</dbReference>
<dbReference type="AlphaFoldDB" id="A0A5C1E794"/>
<dbReference type="InterPro" id="IPR023346">
    <property type="entry name" value="Lysozyme-like_dom_sf"/>
</dbReference>
<evidence type="ECO:0000256" key="3">
    <source>
        <dbReference type="RuleBase" id="RU003788"/>
    </source>
</evidence>
<comment type="similarity">
    <text evidence="3">Belongs to the glycosyl hydrolase 24 family.</text>
</comment>
<dbReference type="InterPro" id="IPR002196">
    <property type="entry name" value="Glyco_hydro_24"/>
</dbReference>
<dbReference type="SUPFAM" id="SSF53955">
    <property type="entry name" value="Lysozyme-like"/>
    <property type="match status" value="1"/>
</dbReference>
<protein>
    <recommendedName>
        <fullName evidence="3">Lysozyme</fullName>
        <ecNumber evidence="3">3.2.1.17</ecNumber>
    </recommendedName>
</protein>
<dbReference type="InterPro" id="IPR023347">
    <property type="entry name" value="Lysozyme_dom_sf"/>
</dbReference>
<keyword evidence="5" id="KW-1185">Reference proteome</keyword>
<name>A0A5C1E794_9RHOO</name>
<dbReference type="KEGG" id="otr:OTERR_13250"/>
<dbReference type="GO" id="GO:0009253">
    <property type="term" value="P:peptidoglycan catabolic process"/>
    <property type="evidence" value="ECO:0007669"/>
    <property type="project" value="InterPro"/>
</dbReference>
<dbReference type="PANTHER" id="PTHR38107">
    <property type="match status" value="1"/>
</dbReference>
<gene>
    <name evidence="4" type="ORF">OTERR_13250</name>
</gene>
<sequence length="102" mass="11684">MRDMREFEGSLKKCMGDVELFQHEYDAYVDLAYNVGGAAVCKSSIPRKLQAEQYEAACRTILDFRKAQGRDCSLPENRRICGGIWTRRQEMAHLCLTGEYPS</sequence>
<dbReference type="InterPro" id="IPR051018">
    <property type="entry name" value="Bacteriophage_GH24"/>
</dbReference>
<evidence type="ECO:0000256" key="1">
    <source>
        <dbReference type="ARBA" id="ARBA00022529"/>
    </source>
</evidence>
<dbReference type="Gene3D" id="1.10.530.40">
    <property type="match status" value="1"/>
</dbReference>
<dbReference type="GO" id="GO:0003796">
    <property type="term" value="F:lysozyme activity"/>
    <property type="evidence" value="ECO:0007669"/>
    <property type="project" value="UniProtKB-EC"/>
</dbReference>
<keyword evidence="3" id="KW-0378">Hydrolase</keyword>
<evidence type="ECO:0000313" key="5">
    <source>
        <dbReference type="Proteomes" id="UP000323671"/>
    </source>
</evidence>
<organism evidence="4 5">
    <name type="scientific">Oryzomicrobium terrae</name>
    <dbReference type="NCBI Taxonomy" id="1735038"/>
    <lineage>
        <taxon>Bacteria</taxon>
        <taxon>Pseudomonadati</taxon>
        <taxon>Pseudomonadota</taxon>
        <taxon>Betaproteobacteria</taxon>
        <taxon>Rhodocyclales</taxon>
        <taxon>Rhodocyclaceae</taxon>
        <taxon>Oryzomicrobium</taxon>
    </lineage>
</organism>
<dbReference type="Pfam" id="PF00959">
    <property type="entry name" value="Phage_lysozyme"/>
    <property type="match status" value="1"/>
</dbReference>